<dbReference type="Proteomes" id="UP000677668">
    <property type="component" value="Chromosome 1"/>
</dbReference>
<dbReference type="NCBIfam" id="NF005559">
    <property type="entry name" value="PRK07231.1"/>
    <property type="match status" value="1"/>
</dbReference>
<dbReference type="RefSeq" id="WP_211422663.1">
    <property type="nucleotide sequence ID" value="NZ_CP072642.1"/>
</dbReference>
<keyword evidence="3" id="KW-0520">NAD</keyword>
<dbReference type="PANTHER" id="PTHR43180:SF28">
    <property type="entry name" value="NAD(P)-BINDING ROSSMANN-FOLD SUPERFAMILY PROTEIN"/>
    <property type="match status" value="1"/>
</dbReference>
<comment type="similarity">
    <text evidence="1">Belongs to the short-chain dehydrogenases/reductases (SDR) family.</text>
</comment>
<evidence type="ECO:0000256" key="4">
    <source>
        <dbReference type="ARBA" id="ARBA00023098"/>
    </source>
</evidence>
<proteinExistence type="inferred from homology"/>
<evidence type="ECO:0000256" key="2">
    <source>
        <dbReference type="ARBA" id="ARBA00023002"/>
    </source>
</evidence>
<evidence type="ECO:0000256" key="3">
    <source>
        <dbReference type="ARBA" id="ARBA00023027"/>
    </source>
</evidence>
<organism evidence="6 7">
    <name type="scientific">Chloracidobacterium sp. N</name>
    <dbReference type="NCBI Taxonomy" id="2821540"/>
    <lineage>
        <taxon>Bacteria</taxon>
        <taxon>Pseudomonadati</taxon>
        <taxon>Acidobacteriota</taxon>
        <taxon>Terriglobia</taxon>
        <taxon>Terriglobales</taxon>
        <taxon>Acidobacteriaceae</taxon>
        <taxon>Chloracidobacterium</taxon>
        <taxon>Chloracidobacterium aggregatum</taxon>
    </lineage>
</organism>
<name>A0ABX8B4E5_9BACT</name>
<evidence type="ECO:0000256" key="1">
    <source>
        <dbReference type="ARBA" id="ARBA00006484"/>
    </source>
</evidence>
<gene>
    <name evidence="6" type="ORF">J8C05_02640</name>
</gene>
<dbReference type="Gene3D" id="3.40.50.720">
    <property type="entry name" value="NAD(P)-binding Rossmann-like Domain"/>
    <property type="match status" value="1"/>
</dbReference>
<dbReference type="InterPro" id="IPR036291">
    <property type="entry name" value="NAD(P)-bd_dom_sf"/>
</dbReference>
<dbReference type="PRINTS" id="PR00081">
    <property type="entry name" value="GDHRDH"/>
</dbReference>
<evidence type="ECO:0000256" key="5">
    <source>
        <dbReference type="ARBA" id="ARBA00023221"/>
    </source>
</evidence>
<dbReference type="InterPro" id="IPR002347">
    <property type="entry name" value="SDR_fam"/>
</dbReference>
<accession>A0ABX8B4E5</accession>
<keyword evidence="4" id="KW-0443">Lipid metabolism</keyword>
<dbReference type="EMBL" id="CP072642">
    <property type="protein sequence ID" value="QUV94364.1"/>
    <property type="molecule type" value="Genomic_DNA"/>
</dbReference>
<keyword evidence="7" id="KW-1185">Reference proteome</keyword>
<evidence type="ECO:0000313" key="6">
    <source>
        <dbReference type="EMBL" id="QUV94364.1"/>
    </source>
</evidence>
<dbReference type="SUPFAM" id="SSF51735">
    <property type="entry name" value="NAD(P)-binding Rossmann-fold domains"/>
    <property type="match status" value="1"/>
</dbReference>
<dbReference type="Pfam" id="PF13561">
    <property type="entry name" value="adh_short_C2"/>
    <property type="match status" value="1"/>
</dbReference>
<dbReference type="PANTHER" id="PTHR43180">
    <property type="entry name" value="3-OXOACYL-(ACYL-CARRIER-PROTEIN) REDUCTASE (AFU_ORTHOLOGUE AFUA_6G11210)"/>
    <property type="match status" value="1"/>
</dbReference>
<sequence length="286" mass="29554">MGKLDGKVGVITGAASGIGEATARLFHAEGALVVLSDIQDERGAAIAAELGERAAYCRADVTHEPDIAALVDFAVARFGALDVMYNNAGAQGVSAPIAETPAEGFDATVALLLRSVFLGMKHAARVMLPRRTGSIVSTASIAGLRTGHAPHIYSACKAAVIHLTHSVAMELGEQGIRVNCVCPGFIATGIFGSAFGLPPDAARALAPLMAPMQVQAQPLRHAGQPVDVAQAVLWLASDDARFVNGHALVVDGGLIAGRSWTEYQHLRESLTKGIQAALGQAPPLTS</sequence>
<reference evidence="6 7" key="1">
    <citation type="submission" date="2021-03" db="EMBL/GenBank/DDBJ databases">
        <title>Genomic and phenotypic characterization of Chloracidobacterium isolates provides evidence for multiple species.</title>
        <authorList>
            <person name="Saini M.K."/>
            <person name="Costas A.M.G."/>
            <person name="Tank M."/>
            <person name="Bryant D.A."/>
        </authorList>
    </citation>
    <scope>NUCLEOTIDE SEQUENCE [LARGE SCALE GENOMIC DNA]</scope>
    <source>
        <strain evidence="6 7">N</strain>
    </source>
</reference>
<keyword evidence="2 6" id="KW-0560">Oxidoreductase</keyword>
<dbReference type="GO" id="GO:0047936">
    <property type="term" value="F:glucose 1-dehydrogenase [NAD(P)+] activity"/>
    <property type="evidence" value="ECO:0007669"/>
    <property type="project" value="UniProtKB-EC"/>
</dbReference>
<keyword evidence="5" id="KW-0753">Steroid metabolism</keyword>
<evidence type="ECO:0000313" key="7">
    <source>
        <dbReference type="Proteomes" id="UP000677668"/>
    </source>
</evidence>
<protein>
    <submittedName>
        <fullName evidence="6">Glucose 1-dehydrogenase</fullName>
        <ecNumber evidence="6">1.1.1.47</ecNumber>
    </submittedName>
</protein>
<dbReference type="EC" id="1.1.1.47" evidence="6"/>
<dbReference type="PRINTS" id="PR00080">
    <property type="entry name" value="SDRFAMILY"/>
</dbReference>